<evidence type="ECO:0000313" key="1">
    <source>
        <dbReference type="EMBL" id="CAG8840455.1"/>
    </source>
</evidence>
<keyword evidence="2" id="KW-1185">Reference proteome</keyword>
<feature type="non-terminal residue" evidence="1">
    <location>
        <position position="1"/>
    </location>
</feature>
<sequence>VMQLLTSKNNFSLGIKNNSNLAKELDMVFLEINEPKIDEYN</sequence>
<proteinExistence type="predicted"/>
<reference evidence="1 2" key="1">
    <citation type="submission" date="2021-06" db="EMBL/GenBank/DDBJ databases">
        <authorList>
            <person name="Kallberg Y."/>
            <person name="Tangrot J."/>
            <person name="Rosling A."/>
        </authorList>
    </citation>
    <scope>NUCLEOTIDE SEQUENCE [LARGE SCALE GENOMIC DNA]</scope>
    <source>
        <strain evidence="1 2">120-4 pot B 10/14</strain>
    </source>
</reference>
<evidence type="ECO:0000313" key="2">
    <source>
        <dbReference type="Proteomes" id="UP000789901"/>
    </source>
</evidence>
<name>A0ABN7WUU7_GIGMA</name>
<accession>A0ABN7WUU7</accession>
<dbReference type="EMBL" id="CAJVQB010062921">
    <property type="protein sequence ID" value="CAG8840455.1"/>
    <property type="molecule type" value="Genomic_DNA"/>
</dbReference>
<organism evidence="1 2">
    <name type="scientific">Gigaspora margarita</name>
    <dbReference type="NCBI Taxonomy" id="4874"/>
    <lineage>
        <taxon>Eukaryota</taxon>
        <taxon>Fungi</taxon>
        <taxon>Fungi incertae sedis</taxon>
        <taxon>Mucoromycota</taxon>
        <taxon>Glomeromycotina</taxon>
        <taxon>Glomeromycetes</taxon>
        <taxon>Diversisporales</taxon>
        <taxon>Gigasporaceae</taxon>
        <taxon>Gigaspora</taxon>
    </lineage>
</organism>
<protein>
    <submittedName>
        <fullName evidence="1">27325_t:CDS:1</fullName>
    </submittedName>
</protein>
<gene>
    <name evidence="1" type="ORF">GMARGA_LOCUS34922</name>
</gene>
<comment type="caution">
    <text evidence="1">The sequence shown here is derived from an EMBL/GenBank/DDBJ whole genome shotgun (WGS) entry which is preliminary data.</text>
</comment>
<dbReference type="Proteomes" id="UP000789901">
    <property type="component" value="Unassembled WGS sequence"/>
</dbReference>